<protein>
    <submittedName>
        <fullName evidence="1">Capsule export protein KpsC</fullName>
    </submittedName>
</protein>
<gene>
    <name evidence="1" type="ORF">NCTC9117_01235</name>
</gene>
<proteinExistence type="predicted"/>
<name>A0A376Y2U1_ECOLX</name>
<dbReference type="Proteomes" id="UP000254785">
    <property type="component" value="Unassembled WGS sequence"/>
</dbReference>
<dbReference type="AlphaFoldDB" id="A0A376Y2U1"/>
<sequence length="88" mass="9972">MYLYTGSKGILARKNNIEPMLGHPLLYMKGDEAFSKNDVLVGWGKKSNTKQIKQKAQELGISYWQLEDGFIGYIGHPAKRRKGGFSYC</sequence>
<reference evidence="1 2" key="1">
    <citation type="submission" date="2018-06" db="EMBL/GenBank/DDBJ databases">
        <authorList>
            <consortium name="Pathogen Informatics"/>
            <person name="Doyle S."/>
        </authorList>
    </citation>
    <scope>NUCLEOTIDE SEQUENCE [LARGE SCALE GENOMIC DNA]</scope>
    <source>
        <strain evidence="1 2">NCTC9117</strain>
    </source>
</reference>
<evidence type="ECO:0000313" key="2">
    <source>
        <dbReference type="Proteomes" id="UP000254785"/>
    </source>
</evidence>
<evidence type="ECO:0000313" key="1">
    <source>
        <dbReference type="EMBL" id="STJ78691.1"/>
    </source>
</evidence>
<accession>A0A376Y2U1</accession>
<dbReference type="EMBL" id="UGDC01000003">
    <property type="protein sequence ID" value="STJ78691.1"/>
    <property type="molecule type" value="Genomic_DNA"/>
</dbReference>
<organism evidence="1 2">
    <name type="scientific">Escherichia coli</name>
    <dbReference type="NCBI Taxonomy" id="562"/>
    <lineage>
        <taxon>Bacteria</taxon>
        <taxon>Pseudomonadati</taxon>
        <taxon>Pseudomonadota</taxon>
        <taxon>Gammaproteobacteria</taxon>
        <taxon>Enterobacterales</taxon>
        <taxon>Enterobacteriaceae</taxon>
        <taxon>Escherichia</taxon>
    </lineage>
</organism>